<dbReference type="InterPro" id="IPR057335">
    <property type="entry name" value="Beta-barrel_SelB"/>
</dbReference>
<dbReference type="GO" id="GO:0003723">
    <property type="term" value="F:RNA binding"/>
    <property type="evidence" value="ECO:0007669"/>
    <property type="project" value="InterPro"/>
</dbReference>
<dbReference type="eggNOG" id="COG3276">
    <property type="taxonomic scope" value="Bacteria"/>
</dbReference>
<evidence type="ECO:0000256" key="1">
    <source>
        <dbReference type="ARBA" id="ARBA00004496"/>
    </source>
</evidence>
<dbReference type="InterPro" id="IPR005225">
    <property type="entry name" value="Small_GTP-bd"/>
</dbReference>
<dbReference type="SUPFAM" id="SSF50465">
    <property type="entry name" value="EF-Tu/eEF-1alpha/eIF2-gamma C-terminal domain"/>
    <property type="match status" value="1"/>
</dbReference>
<dbReference type="GO" id="GO:0003924">
    <property type="term" value="F:GTPase activity"/>
    <property type="evidence" value="ECO:0007669"/>
    <property type="project" value="InterPro"/>
</dbReference>
<feature type="domain" description="Tr-type G" evidence="9">
    <location>
        <begin position="12"/>
        <end position="185"/>
    </location>
</feature>
<keyword evidence="11" id="KW-1185">Reference proteome</keyword>
<sequence length="645" mass="71670">MSVPEGRNKVFEFPIILGTAGHIDHGKTTLIKALTGVDCDRLAEEKKRGITIELGFAPLVLPDGRTVSVVDVPGHEKFIRQMVAGAAGIDAVIFVVAADEGVKAQTKEHLEILQLLGVKEGIVVVTKSDLVDEELLELALEEIKDEIRGTFLEGKPILCVSAISGKGLDALLKEIQALLDRVKPKSTEGAFFLPIDRAFQIKGVGTVVTGTAYRGTVDKNTQLEVLPLGREALVKSIQVHERSVPKAIAGQRVAIGLSGVSVDDLSRGDVLCEKEIFLPTRCLDVSLELLPSNKTPLRHWQRVRLHTGTSDVIARVSFLDRTSLSPGERCYAQLLTEEEIVATERQPFIIRFYSPLRTIGGGKVLYPYGEKPRGKKGRSEYIHFMSKIDSCTLPSELLLLHLKKNKWSTVRNLSIKLQQKHDYTKNLIDVLAKEKRLIALDAPDIEVLDIEVYEGLKDEIVRILKEYHEMEPESNGLPYELLFQRTSLRFPLRAARKITDKLIEEGILKETSGKVSIVDFEPVKEGKINELGAQIMEFCAKQGVNMATIEEIKKIFKDSQVDRALSMLKDTNKIFIASGGYVVDVNTLRKVINLLDGLGDITVGSVRDATGSSRKYILPLLELLDSLGITRRVQDKRILKRRDLP</sequence>
<evidence type="ECO:0000256" key="7">
    <source>
        <dbReference type="ARBA" id="ARBA00025526"/>
    </source>
</evidence>
<dbReference type="SUPFAM" id="SSF52540">
    <property type="entry name" value="P-loop containing nucleoside triphosphate hydrolases"/>
    <property type="match status" value="1"/>
</dbReference>
<proteinExistence type="predicted"/>
<keyword evidence="3" id="KW-0963">Cytoplasm</keyword>
<evidence type="ECO:0000256" key="6">
    <source>
        <dbReference type="ARBA" id="ARBA00023134"/>
    </source>
</evidence>
<dbReference type="PROSITE" id="PS51722">
    <property type="entry name" value="G_TR_2"/>
    <property type="match status" value="1"/>
</dbReference>
<dbReference type="Proteomes" id="UP000005868">
    <property type="component" value="Chromosome"/>
</dbReference>
<keyword evidence="10" id="KW-0251">Elongation factor</keyword>
<dbReference type="EMBL" id="CP003096">
    <property type="protein sequence ID" value="AER66871.1"/>
    <property type="molecule type" value="Genomic_DNA"/>
</dbReference>
<evidence type="ECO:0000256" key="3">
    <source>
        <dbReference type="ARBA" id="ARBA00022490"/>
    </source>
</evidence>
<dbReference type="Gene3D" id="3.40.50.300">
    <property type="entry name" value="P-loop containing nucleotide triphosphate hydrolases"/>
    <property type="match status" value="1"/>
</dbReference>
<dbReference type="SUPFAM" id="SSF46785">
    <property type="entry name" value="Winged helix' DNA-binding domain"/>
    <property type="match status" value="2"/>
</dbReference>
<dbReference type="Gene3D" id="1.10.10.10">
    <property type="entry name" value="Winged helix-like DNA-binding domain superfamily/Winged helix DNA-binding domain"/>
    <property type="match status" value="1"/>
</dbReference>
<comment type="function">
    <text evidence="7">Translation factor necessary for the incorporation of selenocysteine into proteins. It probably replaces EF-Tu for the insertion of selenocysteine directed by the UGA codon. SelB binds GTP and GDP.</text>
</comment>
<gene>
    <name evidence="10" type="ordered locus">Tlie_1138</name>
</gene>
<evidence type="ECO:0000313" key="11">
    <source>
        <dbReference type="Proteomes" id="UP000005868"/>
    </source>
</evidence>
<dbReference type="InterPro" id="IPR027417">
    <property type="entry name" value="P-loop_NTPase"/>
</dbReference>
<evidence type="ECO:0000259" key="9">
    <source>
        <dbReference type="PROSITE" id="PS51722"/>
    </source>
</evidence>
<dbReference type="InterPro" id="IPR000795">
    <property type="entry name" value="T_Tr_GTP-bd_dom"/>
</dbReference>
<dbReference type="NCBIfam" id="TIGR00475">
    <property type="entry name" value="selB"/>
    <property type="match status" value="1"/>
</dbReference>
<evidence type="ECO:0000256" key="2">
    <source>
        <dbReference type="ARBA" id="ARBA00015953"/>
    </source>
</evidence>
<reference evidence="11" key="1">
    <citation type="submission" date="2011-10" db="EMBL/GenBank/DDBJ databases">
        <title>The complete genome of chromosome of Thermovirga lienii DSM 17291.</title>
        <authorList>
            <consortium name="US DOE Joint Genome Institute (JGI-PGF)"/>
            <person name="Lucas S."/>
            <person name="Copeland A."/>
            <person name="Lapidus A."/>
            <person name="Glavina del Rio T."/>
            <person name="Dalin E."/>
            <person name="Tice H."/>
            <person name="Bruce D."/>
            <person name="Goodwin L."/>
            <person name="Pitluck S."/>
            <person name="Peters L."/>
            <person name="Mikhailova N."/>
            <person name="Saunders E."/>
            <person name="Kyrpides N."/>
            <person name="Mavromatis K."/>
            <person name="Ivanova N."/>
            <person name="Last F.I."/>
            <person name="Brettin T."/>
            <person name="Detter J.C."/>
            <person name="Han C."/>
            <person name="Larimer F."/>
            <person name="Land M."/>
            <person name="Hauser L."/>
            <person name="Markowitz V."/>
            <person name="Cheng J.-F."/>
            <person name="Hugenholtz P."/>
            <person name="Woyke T."/>
            <person name="Wu D."/>
            <person name="Spring S."/>
            <person name="Schroeder M."/>
            <person name="Brambilla E.-M."/>
            <person name="Klenk H.-P."/>
            <person name="Eisen J.A."/>
        </authorList>
    </citation>
    <scope>NUCLEOTIDE SEQUENCE [LARGE SCALE GENOMIC DNA]</scope>
    <source>
        <strain evidence="11">ATCC BAA-1197 / DSM 17291 / Cas60314</strain>
    </source>
</reference>
<dbReference type="Pfam" id="PF09107">
    <property type="entry name" value="WHD_3rd_SelB"/>
    <property type="match status" value="1"/>
</dbReference>
<dbReference type="OrthoDB" id="9804504at2"/>
<dbReference type="Pfam" id="PF09106">
    <property type="entry name" value="WHD_2nd_SelB"/>
    <property type="match status" value="1"/>
</dbReference>
<protein>
    <recommendedName>
        <fullName evidence="2">Selenocysteine-specific elongation factor</fullName>
    </recommendedName>
    <alternativeName>
        <fullName evidence="8">SelB translation factor</fullName>
    </alternativeName>
</protein>
<dbReference type="InterPro" id="IPR036388">
    <property type="entry name" value="WH-like_DNA-bd_sf"/>
</dbReference>
<dbReference type="SUPFAM" id="SSF50447">
    <property type="entry name" value="Translation proteins"/>
    <property type="match status" value="1"/>
</dbReference>
<reference evidence="10 11" key="2">
    <citation type="journal article" date="2012" name="Stand. Genomic Sci.">
        <title>Genome sequence of the moderately thermophilic, amino-acid-degrading and sulfur-reducing bacterium Thermovirga lienii type strain (Cas60314(T)).</title>
        <authorList>
            <person name="Goker M."/>
            <person name="Saunders E."/>
            <person name="Lapidus A."/>
            <person name="Nolan M."/>
            <person name="Lucas S."/>
            <person name="Hammon N."/>
            <person name="Deshpande S."/>
            <person name="Cheng J.F."/>
            <person name="Han C."/>
            <person name="Tapia R."/>
            <person name="Goodwin L.A."/>
            <person name="Pitluck S."/>
            <person name="Liolios K."/>
            <person name="Mavromatis K."/>
            <person name="Pagani I."/>
            <person name="Ivanova N."/>
            <person name="Mikhailova N."/>
            <person name="Pati A."/>
            <person name="Chen A."/>
            <person name="Palaniappan K."/>
            <person name="Land M."/>
            <person name="Chang Y.J."/>
            <person name="Jeffries C.D."/>
            <person name="Brambilla E.M."/>
            <person name="Rohde M."/>
            <person name="Spring S."/>
            <person name="Detter J.C."/>
            <person name="Woyke T."/>
            <person name="Bristow J."/>
            <person name="Eisen J.A."/>
            <person name="Markowitz V."/>
            <person name="Hugenholtz P."/>
            <person name="Kyrpides N.C."/>
            <person name="Klenk H.P."/>
        </authorList>
    </citation>
    <scope>NUCLEOTIDE SEQUENCE [LARGE SCALE GENOMIC DNA]</scope>
    <source>
        <strain evidence="11">ATCC BAA-1197 / DSM 17291 / Cas60314</strain>
    </source>
</reference>
<evidence type="ECO:0000256" key="8">
    <source>
        <dbReference type="ARBA" id="ARBA00031615"/>
    </source>
</evidence>
<dbReference type="InterPro" id="IPR004161">
    <property type="entry name" value="EFTu-like_2"/>
</dbReference>
<dbReference type="InterPro" id="IPR004535">
    <property type="entry name" value="Transl_elong_SelB"/>
</dbReference>
<dbReference type="GO" id="GO:0001514">
    <property type="term" value="P:selenocysteine incorporation"/>
    <property type="evidence" value="ECO:0007669"/>
    <property type="project" value="InterPro"/>
</dbReference>
<dbReference type="PANTHER" id="PTHR43721">
    <property type="entry name" value="ELONGATION FACTOR TU-RELATED"/>
    <property type="match status" value="1"/>
</dbReference>
<dbReference type="KEGG" id="tli:Tlie_1138"/>
<keyword evidence="5" id="KW-0648">Protein biosynthesis</keyword>
<dbReference type="InterPro" id="IPR009001">
    <property type="entry name" value="Transl_elong_EF1A/Init_IF2_C"/>
</dbReference>
<dbReference type="CDD" id="cd03696">
    <property type="entry name" value="SelB_II"/>
    <property type="match status" value="1"/>
</dbReference>
<evidence type="ECO:0000256" key="4">
    <source>
        <dbReference type="ARBA" id="ARBA00022741"/>
    </source>
</evidence>
<dbReference type="AlphaFoldDB" id="G7V588"/>
<dbReference type="CDD" id="cd15491">
    <property type="entry name" value="selB_III"/>
    <property type="match status" value="1"/>
</dbReference>
<dbReference type="Gene3D" id="1.10.10.2770">
    <property type="match status" value="1"/>
</dbReference>
<dbReference type="InterPro" id="IPR015190">
    <property type="entry name" value="Elong_fac_SelB-wing-hlx_typ-2"/>
</dbReference>
<evidence type="ECO:0000256" key="5">
    <source>
        <dbReference type="ARBA" id="ARBA00022917"/>
    </source>
</evidence>
<dbReference type="NCBIfam" id="TIGR00231">
    <property type="entry name" value="small_GTP"/>
    <property type="match status" value="1"/>
</dbReference>
<dbReference type="GO" id="GO:0005737">
    <property type="term" value="C:cytoplasm"/>
    <property type="evidence" value="ECO:0007669"/>
    <property type="project" value="UniProtKB-SubCell"/>
</dbReference>
<dbReference type="InterPro" id="IPR050055">
    <property type="entry name" value="EF-Tu_GTPase"/>
</dbReference>
<dbReference type="Pfam" id="PF00009">
    <property type="entry name" value="GTP_EFTU"/>
    <property type="match status" value="1"/>
</dbReference>
<dbReference type="Pfam" id="PF03144">
    <property type="entry name" value="GTP_EFTU_D2"/>
    <property type="match status" value="1"/>
</dbReference>
<keyword evidence="6" id="KW-0342">GTP-binding</keyword>
<dbReference type="PANTHER" id="PTHR43721:SF11">
    <property type="entry name" value="SELENOCYSTEINE-SPECIFIC ELONGATION FACTOR"/>
    <property type="match status" value="1"/>
</dbReference>
<dbReference type="InterPro" id="IPR036390">
    <property type="entry name" value="WH_DNA-bd_sf"/>
</dbReference>
<keyword evidence="4" id="KW-0547">Nucleotide-binding</keyword>
<dbReference type="GO" id="GO:0005525">
    <property type="term" value="F:GTP binding"/>
    <property type="evidence" value="ECO:0007669"/>
    <property type="project" value="UniProtKB-KW"/>
</dbReference>
<dbReference type="STRING" id="580340.Tlie_1138"/>
<comment type="subcellular location">
    <subcellularLocation>
        <location evidence="1">Cytoplasm</location>
    </subcellularLocation>
</comment>
<dbReference type="InterPro" id="IPR009000">
    <property type="entry name" value="Transl_B-barrel_sf"/>
</dbReference>
<name>G7V588_THELD</name>
<dbReference type="Pfam" id="PF25461">
    <property type="entry name" value="Beta-barrel_SelB"/>
    <property type="match status" value="1"/>
</dbReference>
<dbReference type="CDD" id="cd04171">
    <property type="entry name" value="SelB"/>
    <property type="match status" value="1"/>
</dbReference>
<accession>G7V588</accession>
<evidence type="ECO:0000313" key="10">
    <source>
        <dbReference type="EMBL" id="AER66871.1"/>
    </source>
</evidence>
<dbReference type="GO" id="GO:0003746">
    <property type="term" value="F:translation elongation factor activity"/>
    <property type="evidence" value="ECO:0007669"/>
    <property type="project" value="UniProtKB-KW"/>
</dbReference>
<organism evidence="10 11">
    <name type="scientific">Thermovirga lienii (strain ATCC BAA-1197 / DSM 17291 / Cas60314)</name>
    <dbReference type="NCBI Taxonomy" id="580340"/>
    <lineage>
        <taxon>Bacteria</taxon>
        <taxon>Thermotogati</taxon>
        <taxon>Synergistota</taxon>
        <taxon>Synergistia</taxon>
        <taxon>Synergistales</taxon>
        <taxon>Thermovirgaceae</taxon>
        <taxon>Thermovirga</taxon>
    </lineage>
</organism>
<dbReference type="HOGENOM" id="CLU_023030_3_0_0"/>
<dbReference type="Gene3D" id="2.40.30.10">
    <property type="entry name" value="Translation factors"/>
    <property type="match status" value="1"/>
</dbReference>
<dbReference type="InterPro" id="IPR015191">
    <property type="entry name" value="SelB_WHD4"/>
</dbReference>
<dbReference type="PRINTS" id="PR00315">
    <property type="entry name" value="ELONGATNFCT"/>
</dbReference>